<protein>
    <submittedName>
        <fullName evidence="3">YciI family protein</fullName>
    </submittedName>
</protein>
<dbReference type="Proteomes" id="UP000282002">
    <property type="component" value="Chromosome"/>
</dbReference>
<sequence>MHYAITNIDHPGRNWLRTDLRPKHIEYLRTPHEGVKLVLAGPFINEDNGEMIGSLLIVSADDVAAAERFRDGDPFASGGLFQSSDVRPWKWAIGAPESSEV</sequence>
<dbReference type="Gene3D" id="3.30.70.1060">
    <property type="entry name" value="Dimeric alpha+beta barrel"/>
    <property type="match status" value="1"/>
</dbReference>
<organism evidence="3 4">
    <name type="scientific">Tabrizicola piscis</name>
    <dbReference type="NCBI Taxonomy" id="2494374"/>
    <lineage>
        <taxon>Bacteria</taxon>
        <taxon>Pseudomonadati</taxon>
        <taxon>Pseudomonadota</taxon>
        <taxon>Alphaproteobacteria</taxon>
        <taxon>Rhodobacterales</taxon>
        <taxon>Paracoccaceae</taxon>
        <taxon>Tabrizicola</taxon>
    </lineage>
</organism>
<evidence type="ECO:0000256" key="1">
    <source>
        <dbReference type="ARBA" id="ARBA00007689"/>
    </source>
</evidence>
<dbReference type="SUPFAM" id="SSF54909">
    <property type="entry name" value="Dimeric alpha+beta barrel"/>
    <property type="match status" value="1"/>
</dbReference>
<proteinExistence type="inferred from homology"/>
<evidence type="ECO:0000259" key="2">
    <source>
        <dbReference type="Pfam" id="PF03795"/>
    </source>
</evidence>
<dbReference type="EMBL" id="CP034328">
    <property type="protein sequence ID" value="AZL60040.1"/>
    <property type="molecule type" value="Genomic_DNA"/>
</dbReference>
<evidence type="ECO:0000313" key="3">
    <source>
        <dbReference type="EMBL" id="AZL60040.1"/>
    </source>
</evidence>
<accession>A0A3S8U929</accession>
<dbReference type="AlphaFoldDB" id="A0A3S8U929"/>
<reference evidence="3 4" key="1">
    <citation type="submission" date="2018-12" db="EMBL/GenBank/DDBJ databases">
        <title>Complete genome sequencing of Tabrizicola sp. K13M18.</title>
        <authorList>
            <person name="Bae J.-W."/>
        </authorList>
    </citation>
    <scope>NUCLEOTIDE SEQUENCE [LARGE SCALE GENOMIC DNA]</scope>
    <source>
        <strain evidence="3 4">K13M18</strain>
    </source>
</reference>
<keyword evidence="4" id="KW-1185">Reference proteome</keyword>
<dbReference type="KEGG" id="taw:EI545_15095"/>
<feature type="domain" description="YCII-related" evidence="2">
    <location>
        <begin position="1"/>
        <end position="90"/>
    </location>
</feature>
<evidence type="ECO:0000313" key="4">
    <source>
        <dbReference type="Proteomes" id="UP000282002"/>
    </source>
</evidence>
<dbReference type="Pfam" id="PF03795">
    <property type="entry name" value="YCII"/>
    <property type="match status" value="1"/>
</dbReference>
<dbReference type="PANTHER" id="PTHR33606:SF3">
    <property type="entry name" value="PROTEIN YCII"/>
    <property type="match status" value="1"/>
</dbReference>
<gene>
    <name evidence="3" type="ORF">EI545_15095</name>
</gene>
<comment type="similarity">
    <text evidence="1">Belongs to the YciI family.</text>
</comment>
<dbReference type="OrthoDB" id="2293521at2"/>
<dbReference type="InterPro" id="IPR051807">
    <property type="entry name" value="Sec-metab_biosynth-assoc"/>
</dbReference>
<dbReference type="PANTHER" id="PTHR33606">
    <property type="entry name" value="PROTEIN YCII"/>
    <property type="match status" value="1"/>
</dbReference>
<dbReference type="RefSeq" id="WP_125326235.1">
    <property type="nucleotide sequence ID" value="NZ_CP034328.1"/>
</dbReference>
<dbReference type="InterPro" id="IPR011008">
    <property type="entry name" value="Dimeric_a/b-barrel"/>
</dbReference>
<dbReference type="InterPro" id="IPR005545">
    <property type="entry name" value="YCII"/>
</dbReference>
<name>A0A3S8U929_9RHOB</name>